<gene>
    <name evidence="6" type="ORF">GMOD_00007685</name>
</gene>
<accession>A0A3M7ME07</accession>
<keyword evidence="2" id="KW-0285">Flavoprotein</keyword>
<dbReference type="PROSITE" id="PS51387">
    <property type="entry name" value="FAD_PCMH"/>
    <property type="match status" value="1"/>
</dbReference>
<feature type="domain" description="FAD-binding PCMH-type" evidence="5">
    <location>
        <begin position="115"/>
        <end position="287"/>
    </location>
</feature>
<dbReference type="SUPFAM" id="SSF56176">
    <property type="entry name" value="FAD-binding/transporter-associated domain-like"/>
    <property type="match status" value="1"/>
</dbReference>
<dbReference type="GO" id="GO:0016491">
    <property type="term" value="F:oxidoreductase activity"/>
    <property type="evidence" value="ECO:0007669"/>
    <property type="project" value="UniProtKB-KW"/>
</dbReference>
<reference evidence="6 7" key="1">
    <citation type="journal article" date="2014" name="PLoS ONE">
        <title>De novo Genome Assembly of the Fungal Plant Pathogen Pyrenophora semeniperda.</title>
        <authorList>
            <person name="Soliai M.M."/>
            <person name="Meyer S.E."/>
            <person name="Udall J.A."/>
            <person name="Elzinga D.E."/>
            <person name="Hermansen R.A."/>
            <person name="Bodily P.M."/>
            <person name="Hart A.A."/>
            <person name="Coleman C.E."/>
        </authorList>
    </citation>
    <scope>NUCLEOTIDE SEQUENCE [LARGE SCALE GENOMIC DNA]</scope>
    <source>
        <strain evidence="6 7">CCB06</strain>
        <tissue evidence="6">Mycelium</tissue>
    </source>
</reference>
<evidence type="ECO:0000256" key="3">
    <source>
        <dbReference type="ARBA" id="ARBA00022827"/>
    </source>
</evidence>
<proteinExistence type="inferred from homology"/>
<keyword evidence="4" id="KW-0560">Oxidoreductase</keyword>
<evidence type="ECO:0000256" key="2">
    <source>
        <dbReference type="ARBA" id="ARBA00022630"/>
    </source>
</evidence>
<sequence>MVTLIGLWFKDRPSMKTHTMLDKSERLWLDKLFKKAAPWHKARESTQVADCGVYVFKMQLLTLLSLSHVVVISAFNWNHSSNGCEALSSVLPNNTFYPSASTYNASIVSYPFLQLRLHPYCIFRPSSAQDVATAVTTLNYSNHTKFAIKGGGHNANAGYNNIQDGVTIDMQSLKKVEVARGDKVVRVGAGALWQDVYDEAEKRNLTVLGGRIGVVGTAGFLTGGGISFFSPEKGWSCDHVVNFEVVLASGKIVNANATSHSDLFAALKGGQNNFGVVTRFDLNAYPAGPLWGGRIVFAPNATTPLLQAFTNFKLGEYDPYVAGWVTVRYNHTTSTFNPVSILWYTKAAQKPGALKGIVEVQPQIMNGMVEAPISEHTRNASRQVAANPQRTIWATTSIYMNPTIVHSIHAKWKTLVPEISKQYAYAKPVAELTFQSLPAPPRNGSAPNSMGFAPDETPEKNVVFLQLVFTFEAAAADEGFKEGLKDLLKAVEEVAKGEGVLHRFKYLNFAEEFQDPLASYGEVELAKLRGVAKRYDPAGMFQTQVPGGFKVFDSGVALS</sequence>
<dbReference type="InterPro" id="IPR050416">
    <property type="entry name" value="FAD-linked_Oxidoreductase"/>
</dbReference>
<dbReference type="EMBL" id="KE747833">
    <property type="protein sequence ID" value="RMZ72670.1"/>
    <property type="molecule type" value="Genomic_DNA"/>
</dbReference>
<dbReference type="InterPro" id="IPR016166">
    <property type="entry name" value="FAD-bd_PCMH"/>
</dbReference>
<evidence type="ECO:0000256" key="4">
    <source>
        <dbReference type="ARBA" id="ARBA00023002"/>
    </source>
</evidence>
<dbReference type="GO" id="GO:0071949">
    <property type="term" value="F:FAD binding"/>
    <property type="evidence" value="ECO:0007669"/>
    <property type="project" value="InterPro"/>
</dbReference>
<keyword evidence="3" id="KW-0274">FAD</keyword>
<dbReference type="Proteomes" id="UP000265663">
    <property type="component" value="Unassembled WGS sequence"/>
</dbReference>
<evidence type="ECO:0000259" key="5">
    <source>
        <dbReference type="PROSITE" id="PS51387"/>
    </source>
</evidence>
<organism evidence="6 7">
    <name type="scientific">Pyrenophora seminiperda CCB06</name>
    <dbReference type="NCBI Taxonomy" id="1302712"/>
    <lineage>
        <taxon>Eukaryota</taxon>
        <taxon>Fungi</taxon>
        <taxon>Dikarya</taxon>
        <taxon>Ascomycota</taxon>
        <taxon>Pezizomycotina</taxon>
        <taxon>Dothideomycetes</taxon>
        <taxon>Pleosporomycetidae</taxon>
        <taxon>Pleosporales</taxon>
        <taxon>Pleosporineae</taxon>
        <taxon>Pleosporaceae</taxon>
        <taxon>Pyrenophora</taxon>
    </lineage>
</organism>
<keyword evidence="7" id="KW-1185">Reference proteome</keyword>
<comment type="similarity">
    <text evidence="1">Belongs to the oxygen-dependent FAD-linked oxidoreductase family.</text>
</comment>
<dbReference type="AlphaFoldDB" id="A0A3M7ME07"/>
<dbReference type="Gene3D" id="3.30.465.10">
    <property type="match status" value="1"/>
</dbReference>
<name>A0A3M7ME07_9PLEO</name>
<dbReference type="OrthoDB" id="2151789at2759"/>
<dbReference type="InterPro" id="IPR036318">
    <property type="entry name" value="FAD-bd_PCMH-like_sf"/>
</dbReference>
<evidence type="ECO:0000256" key="1">
    <source>
        <dbReference type="ARBA" id="ARBA00005466"/>
    </source>
</evidence>
<evidence type="ECO:0000313" key="6">
    <source>
        <dbReference type="EMBL" id="RMZ72670.1"/>
    </source>
</evidence>
<dbReference type="Pfam" id="PF01565">
    <property type="entry name" value="FAD_binding_4"/>
    <property type="match status" value="1"/>
</dbReference>
<evidence type="ECO:0000313" key="7">
    <source>
        <dbReference type="Proteomes" id="UP000265663"/>
    </source>
</evidence>
<dbReference type="InterPro" id="IPR006094">
    <property type="entry name" value="Oxid_FAD_bind_N"/>
</dbReference>
<dbReference type="InterPro" id="IPR016169">
    <property type="entry name" value="FAD-bd_PCMH_sub2"/>
</dbReference>
<dbReference type="PANTHER" id="PTHR42973:SF28">
    <property type="entry name" value="FAD-BINDING PCMH-TYPE DOMAIN-CONTAINING PROTEIN"/>
    <property type="match status" value="1"/>
</dbReference>
<dbReference type="PANTHER" id="PTHR42973">
    <property type="entry name" value="BINDING OXIDOREDUCTASE, PUTATIVE (AFU_ORTHOLOGUE AFUA_1G17690)-RELATED"/>
    <property type="match status" value="1"/>
</dbReference>
<protein>
    <submittedName>
        <fullName evidence="6">Fad binding domain-containing</fullName>
    </submittedName>
</protein>